<feature type="region of interest" description="Disordered" evidence="1">
    <location>
        <begin position="501"/>
        <end position="605"/>
    </location>
</feature>
<name>A0A166ICQ6_9AGAM</name>
<dbReference type="EMBL" id="KV417561">
    <property type="protein sequence ID" value="KZP19675.1"/>
    <property type="molecule type" value="Genomic_DNA"/>
</dbReference>
<sequence>MSGYLPPSQYHSPTDQYDVAPGVRPYSYMEDLNSNTVTPLSPSALPADFDWEGFFALQPITSSPGQHNLVDNGAHYPSILPFPTVLDGQILDESSEASNVTSPPIGARVAPVSEHGTQVFATALELDVCPAQIVSDTHTSKVSNGLECDTNISFPSTLVVGQANFPAGADFVMDEGLSEDEGVGVAEVRKRDKVSRETRARRTAARKVKDERKEVYEQEAETILARRAVEDAEFSVKHSLSRARTDEILEASLFAKGTRASSASNALNSRASAFFNLGRAKGQRYNIAEVRALMNGDPTWSTRDLEGNAQEILCAELTKKRKEKAHARRGSRLSAAKTSWVLQNRIAGDLRLLEKQTDCLYVMLSTSTQHDSAVKSSMMGSKEIYDFSKDILGVDIFDVAKDLQLYALSRKPGAISHTSIDKLRTLAAKLIASSMAMILQPGSPKIRMAYVDYQTAIVEKYLMQIVGWPAGVPFVKPSEISSITQLQKLVNAFKTGTAHWEPLNKKERKKVTDTVRQREEDEKAGRVKKKPKKVTRSDKGTVRGPNKCTAKDSSSNKENEPARKRARVEASAGGFKSAPTIEDSDGDENEGSEQDVEDSEGEDSE</sequence>
<protein>
    <submittedName>
        <fullName evidence="2">Uncharacterized protein</fullName>
    </submittedName>
</protein>
<feature type="compositionally biased region" description="Basic and acidic residues" evidence="1">
    <location>
        <begin position="502"/>
        <end position="525"/>
    </location>
</feature>
<gene>
    <name evidence="2" type="ORF">FIBSPDRAFT_1045287</name>
</gene>
<feature type="compositionally biased region" description="Acidic residues" evidence="1">
    <location>
        <begin position="582"/>
        <end position="605"/>
    </location>
</feature>
<dbReference type="AlphaFoldDB" id="A0A166ICQ6"/>
<evidence type="ECO:0000313" key="3">
    <source>
        <dbReference type="Proteomes" id="UP000076532"/>
    </source>
</evidence>
<feature type="region of interest" description="Disordered" evidence="1">
    <location>
        <begin position="1"/>
        <end position="22"/>
    </location>
</feature>
<dbReference type="STRING" id="436010.A0A166ICQ6"/>
<keyword evidence="3" id="KW-1185">Reference proteome</keyword>
<reference evidence="2 3" key="1">
    <citation type="journal article" date="2016" name="Mol. Biol. Evol.">
        <title>Comparative Genomics of Early-Diverging Mushroom-Forming Fungi Provides Insights into the Origins of Lignocellulose Decay Capabilities.</title>
        <authorList>
            <person name="Nagy L.G."/>
            <person name="Riley R."/>
            <person name="Tritt A."/>
            <person name="Adam C."/>
            <person name="Daum C."/>
            <person name="Floudas D."/>
            <person name="Sun H."/>
            <person name="Yadav J.S."/>
            <person name="Pangilinan J."/>
            <person name="Larsson K.H."/>
            <person name="Matsuura K."/>
            <person name="Barry K."/>
            <person name="Labutti K."/>
            <person name="Kuo R."/>
            <person name="Ohm R.A."/>
            <person name="Bhattacharya S.S."/>
            <person name="Shirouzu T."/>
            <person name="Yoshinaga Y."/>
            <person name="Martin F.M."/>
            <person name="Grigoriev I.V."/>
            <person name="Hibbett D.S."/>
        </authorList>
    </citation>
    <scope>NUCLEOTIDE SEQUENCE [LARGE SCALE GENOMIC DNA]</scope>
    <source>
        <strain evidence="2 3">CBS 109695</strain>
    </source>
</reference>
<dbReference type="OrthoDB" id="3253416at2759"/>
<feature type="compositionally biased region" description="Basic and acidic residues" evidence="1">
    <location>
        <begin position="554"/>
        <end position="563"/>
    </location>
</feature>
<organism evidence="2 3">
    <name type="scientific">Athelia psychrophila</name>
    <dbReference type="NCBI Taxonomy" id="1759441"/>
    <lineage>
        <taxon>Eukaryota</taxon>
        <taxon>Fungi</taxon>
        <taxon>Dikarya</taxon>
        <taxon>Basidiomycota</taxon>
        <taxon>Agaricomycotina</taxon>
        <taxon>Agaricomycetes</taxon>
        <taxon>Agaricomycetidae</taxon>
        <taxon>Atheliales</taxon>
        <taxon>Atheliaceae</taxon>
        <taxon>Athelia</taxon>
    </lineage>
</organism>
<accession>A0A166ICQ6</accession>
<evidence type="ECO:0000313" key="2">
    <source>
        <dbReference type="EMBL" id="KZP19675.1"/>
    </source>
</evidence>
<proteinExistence type="predicted"/>
<evidence type="ECO:0000256" key="1">
    <source>
        <dbReference type="SAM" id="MobiDB-lite"/>
    </source>
</evidence>
<dbReference type="Proteomes" id="UP000076532">
    <property type="component" value="Unassembled WGS sequence"/>
</dbReference>